<evidence type="ECO:0000313" key="8">
    <source>
        <dbReference type="Proteomes" id="UP000265663"/>
    </source>
</evidence>
<dbReference type="PANTHER" id="PTHR23241:SF106">
    <property type="entry name" value="DUF4149 DOMAIN-CONTAINING PROTEIN"/>
    <property type="match status" value="1"/>
</dbReference>
<evidence type="ECO:0000259" key="6">
    <source>
        <dbReference type="Pfam" id="PF13664"/>
    </source>
</evidence>
<keyword evidence="3 5" id="KW-1133">Transmembrane helix</keyword>
<dbReference type="InterPro" id="IPR025423">
    <property type="entry name" value="TMEM205-like"/>
</dbReference>
<keyword evidence="8" id="KW-1185">Reference proteome</keyword>
<evidence type="ECO:0000256" key="3">
    <source>
        <dbReference type="ARBA" id="ARBA00022989"/>
    </source>
</evidence>
<accession>A0A3M7LWG3</accession>
<dbReference type="AlphaFoldDB" id="A0A3M7LWG3"/>
<feature type="transmembrane region" description="Helical" evidence="5">
    <location>
        <begin position="161"/>
        <end position="184"/>
    </location>
</feature>
<keyword evidence="4 5" id="KW-0472">Membrane</keyword>
<reference evidence="7 8" key="1">
    <citation type="journal article" date="2014" name="PLoS ONE">
        <title>De novo Genome Assembly of the Fungal Plant Pathogen Pyrenophora semeniperda.</title>
        <authorList>
            <person name="Soliai M.M."/>
            <person name="Meyer S.E."/>
            <person name="Udall J.A."/>
            <person name="Elzinga D.E."/>
            <person name="Hermansen R.A."/>
            <person name="Bodily P.M."/>
            <person name="Hart A.A."/>
            <person name="Coleman C.E."/>
        </authorList>
    </citation>
    <scope>NUCLEOTIDE SEQUENCE [LARGE SCALE GENOMIC DNA]</scope>
    <source>
        <strain evidence="7 8">CCB06</strain>
        <tissue evidence="7">Mycelium</tissue>
    </source>
</reference>
<dbReference type="Pfam" id="PF13664">
    <property type="entry name" value="DUF4149"/>
    <property type="match status" value="1"/>
</dbReference>
<dbReference type="OrthoDB" id="1641132at2759"/>
<organism evidence="7 8">
    <name type="scientific">Pyrenophora seminiperda CCB06</name>
    <dbReference type="NCBI Taxonomy" id="1302712"/>
    <lineage>
        <taxon>Eukaryota</taxon>
        <taxon>Fungi</taxon>
        <taxon>Dikarya</taxon>
        <taxon>Ascomycota</taxon>
        <taxon>Pezizomycotina</taxon>
        <taxon>Dothideomycetes</taxon>
        <taxon>Pleosporomycetidae</taxon>
        <taxon>Pleosporales</taxon>
        <taxon>Pleosporineae</taxon>
        <taxon>Pleosporaceae</taxon>
        <taxon>Pyrenophora</taxon>
    </lineage>
</organism>
<feature type="transmembrane region" description="Helical" evidence="5">
    <location>
        <begin position="61"/>
        <end position="83"/>
    </location>
</feature>
<feature type="transmembrane region" description="Helical" evidence="5">
    <location>
        <begin position="29"/>
        <end position="49"/>
    </location>
</feature>
<comment type="subcellular location">
    <subcellularLocation>
        <location evidence="1">Membrane</location>
    </subcellularLocation>
</comment>
<sequence>MSSNISSLEVSSTHLSQCTQLKSRSYGTLLGSTVFQSFISGVVAFRVLPRPQFSTLQKHTFPVYFTLQTITPVVMLLTYPRGASAILPYLSSSPVARTATDNLSSWLHATMFVTALVNMVYVGPKTTEVMGLRKHQETRDGKKSYDAGPHSKEMQVLNKQFGILHGVSTLINLAGLGAMIWYGAILGEGLRFIDYNTCLPSRQDEVVDMDKEVQYRQLVSRAITQRLHSTSLDDLTGLAAYVMGKTVEAWEWQERAVARGKAQTAIQELGIPWERFVHDVEKASAQVHMLTPTRYEAPSSARYSNQDVTEAHERLACTKNEHVTERDIKWKETHAAMLEALRVLGETRMRD</sequence>
<keyword evidence="2 5" id="KW-0812">Transmembrane</keyword>
<feature type="domain" description="TMEM205-like" evidence="6">
    <location>
        <begin position="25"/>
        <end position="135"/>
    </location>
</feature>
<dbReference type="Proteomes" id="UP000265663">
    <property type="component" value="Unassembled WGS sequence"/>
</dbReference>
<dbReference type="PANTHER" id="PTHR23241">
    <property type="entry name" value="LATE EMBRYOGENESIS ABUNDANT PLANTS LEA-RELATED"/>
    <property type="match status" value="1"/>
</dbReference>
<dbReference type="EMBL" id="KE747809">
    <property type="protein sequence ID" value="RMZ66516.1"/>
    <property type="molecule type" value="Genomic_DNA"/>
</dbReference>
<dbReference type="GO" id="GO:0016020">
    <property type="term" value="C:membrane"/>
    <property type="evidence" value="ECO:0007669"/>
    <property type="project" value="UniProtKB-SubCell"/>
</dbReference>
<gene>
    <name evidence="7" type="ORF">GMOD_00001858</name>
</gene>
<protein>
    <submittedName>
        <fullName evidence="7">Mitochondrial outer membrane</fullName>
    </submittedName>
</protein>
<evidence type="ECO:0000313" key="7">
    <source>
        <dbReference type="EMBL" id="RMZ66516.1"/>
    </source>
</evidence>
<name>A0A3M7LWG3_9PLEO</name>
<feature type="transmembrane region" description="Helical" evidence="5">
    <location>
        <begin position="103"/>
        <end position="124"/>
    </location>
</feature>
<proteinExistence type="predicted"/>
<dbReference type="InterPro" id="IPR053009">
    <property type="entry name" value="Xanthocillin_Biosynth-Assoc"/>
</dbReference>
<evidence type="ECO:0000256" key="2">
    <source>
        <dbReference type="ARBA" id="ARBA00022692"/>
    </source>
</evidence>
<evidence type="ECO:0000256" key="5">
    <source>
        <dbReference type="SAM" id="Phobius"/>
    </source>
</evidence>
<evidence type="ECO:0000256" key="4">
    <source>
        <dbReference type="ARBA" id="ARBA00023136"/>
    </source>
</evidence>
<evidence type="ECO:0000256" key="1">
    <source>
        <dbReference type="ARBA" id="ARBA00004370"/>
    </source>
</evidence>